<proteinExistence type="predicted"/>
<name>A0A7J9MQI4_GOSSC</name>
<gene>
    <name evidence="1" type="ORF">Goshw_028117</name>
</gene>
<reference evidence="1 2" key="1">
    <citation type="journal article" date="2019" name="Genome Biol. Evol.">
        <title>Insights into the evolution of the New World diploid cottons (Gossypium, subgenus Houzingenia) based on genome sequencing.</title>
        <authorList>
            <person name="Grover C.E."/>
            <person name="Arick M.A. 2nd"/>
            <person name="Thrash A."/>
            <person name="Conover J.L."/>
            <person name="Sanders W.S."/>
            <person name="Peterson D.G."/>
            <person name="Frelichowski J.E."/>
            <person name="Scheffler J.A."/>
            <person name="Scheffler B.E."/>
            <person name="Wendel J.F."/>
        </authorList>
    </citation>
    <scope>NUCLEOTIDE SEQUENCE [LARGE SCALE GENOMIC DNA]</scope>
    <source>
        <strain evidence="1">1</strain>
        <tissue evidence="1">Leaf</tissue>
    </source>
</reference>
<dbReference type="EMBL" id="JABFAF010000012">
    <property type="protein sequence ID" value="MBA0873157.1"/>
    <property type="molecule type" value="Genomic_DNA"/>
</dbReference>
<evidence type="ECO:0000313" key="2">
    <source>
        <dbReference type="Proteomes" id="UP000593576"/>
    </source>
</evidence>
<accession>A0A7J9MQI4</accession>
<organism evidence="1 2">
    <name type="scientific">Gossypium schwendimanii</name>
    <name type="common">Cotton</name>
    <dbReference type="NCBI Taxonomy" id="34291"/>
    <lineage>
        <taxon>Eukaryota</taxon>
        <taxon>Viridiplantae</taxon>
        <taxon>Streptophyta</taxon>
        <taxon>Embryophyta</taxon>
        <taxon>Tracheophyta</taxon>
        <taxon>Spermatophyta</taxon>
        <taxon>Magnoliopsida</taxon>
        <taxon>eudicotyledons</taxon>
        <taxon>Gunneridae</taxon>
        <taxon>Pentapetalae</taxon>
        <taxon>rosids</taxon>
        <taxon>malvids</taxon>
        <taxon>Malvales</taxon>
        <taxon>Malvaceae</taxon>
        <taxon>Malvoideae</taxon>
        <taxon>Gossypium</taxon>
    </lineage>
</organism>
<comment type="caution">
    <text evidence="1">The sequence shown here is derived from an EMBL/GenBank/DDBJ whole genome shotgun (WGS) entry which is preliminary data.</text>
</comment>
<evidence type="ECO:0008006" key="3">
    <source>
        <dbReference type="Google" id="ProtNLM"/>
    </source>
</evidence>
<dbReference type="Proteomes" id="UP000593576">
    <property type="component" value="Unassembled WGS sequence"/>
</dbReference>
<evidence type="ECO:0000313" key="1">
    <source>
        <dbReference type="EMBL" id="MBA0873157.1"/>
    </source>
</evidence>
<sequence length="88" mass="10037">MSGESGFLVSTGVWENAQLFILNYGTNSLEVLEAIHESNSKSSCSVLMRIIHQLLDIVRNWILEQILREDNKKADQMAKIIFDRGEEL</sequence>
<protein>
    <recommendedName>
        <fullName evidence="3">RNase H type-1 domain-containing protein</fullName>
    </recommendedName>
</protein>
<dbReference type="AlphaFoldDB" id="A0A7J9MQI4"/>
<keyword evidence="2" id="KW-1185">Reference proteome</keyword>